<dbReference type="Proteomes" id="UP000630528">
    <property type="component" value="Unassembled WGS sequence"/>
</dbReference>
<evidence type="ECO:0000313" key="1">
    <source>
        <dbReference type="EMBL" id="MBK6008658.1"/>
    </source>
</evidence>
<name>A0A934WPR2_9BURK</name>
<evidence type="ECO:0000313" key="2">
    <source>
        <dbReference type="Proteomes" id="UP000630528"/>
    </source>
</evidence>
<sequence length="73" mass="7462">MAVFRPDESALDAMRAAYAAGLRLPIGWTGGLDAAATGFEHVRAGRPGRAVLQLAAADSVHAARDESEAVASA</sequence>
<protein>
    <submittedName>
        <fullName evidence="1">Uncharacterized protein</fullName>
    </submittedName>
</protein>
<reference evidence="1" key="1">
    <citation type="journal article" date="2012" name="J. Microbiol. Biotechnol.">
        <title>Ramlibacter ginsenosidimutans sp. nov., with ginsenoside-converting activity.</title>
        <authorList>
            <person name="Wang L."/>
            <person name="An D.S."/>
            <person name="Kim S.G."/>
            <person name="Jin F.X."/>
            <person name="Kim S.C."/>
            <person name="Lee S.T."/>
            <person name="Im W.T."/>
        </authorList>
    </citation>
    <scope>NUCLEOTIDE SEQUENCE</scope>
    <source>
        <strain evidence="1">KACC 17527</strain>
    </source>
</reference>
<dbReference type="EMBL" id="JAEPWM010000011">
    <property type="protein sequence ID" value="MBK6008658.1"/>
    <property type="molecule type" value="Genomic_DNA"/>
</dbReference>
<proteinExistence type="predicted"/>
<gene>
    <name evidence="1" type="ORF">JJB11_21365</name>
</gene>
<organism evidence="1 2">
    <name type="scientific">Ramlibacter ginsenosidimutans</name>
    <dbReference type="NCBI Taxonomy" id="502333"/>
    <lineage>
        <taxon>Bacteria</taxon>
        <taxon>Pseudomonadati</taxon>
        <taxon>Pseudomonadota</taxon>
        <taxon>Betaproteobacteria</taxon>
        <taxon>Burkholderiales</taxon>
        <taxon>Comamonadaceae</taxon>
        <taxon>Ramlibacter</taxon>
    </lineage>
</organism>
<reference evidence="1" key="2">
    <citation type="submission" date="2021-01" db="EMBL/GenBank/DDBJ databases">
        <authorList>
            <person name="Kang M."/>
        </authorList>
    </citation>
    <scope>NUCLEOTIDE SEQUENCE</scope>
    <source>
        <strain evidence="1">KACC 17527</strain>
    </source>
</reference>
<dbReference type="AlphaFoldDB" id="A0A934WPR2"/>
<keyword evidence="2" id="KW-1185">Reference proteome</keyword>
<dbReference type="RefSeq" id="WP_201176631.1">
    <property type="nucleotide sequence ID" value="NZ_JAEPWM010000011.1"/>
</dbReference>
<accession>A0A934WPR2</accession>
<comment type="caution">
    <text evidence="1">The sequence shown here is derived from an EMBL/GenBank/DDBJ whole genome shotgun (WGS) entry which is preliminary data.</text>
</comment>